<reference evidence="2" key="1">
    <citation type="submission" date="2020-08" db="EMBL/GenBank/DDBJ databases">
        <title>Multicomponent nature underlies the extraordinary mechanical properties of spider dragline silk.</title>
        <authorList>
            <person name="Kono N."/>
            <person name="Nakamura H."/>
            <person name="Mori M."/>
            <person name="Yoshida Y."/>
            <person name="Ohtoshi R."/>
            <person name="Malay A.D."/>
            <person name="Moran D.A.P."/>
            <person name="Tomita M."/>
            <person name="Numata K."/>
            <person name="Arakawa K."/>
        </authorList>
    </citation>
    <scope>NUCLEOTIDE SEQUENCE</scope>
</reference>
<feature type="compositionally biased region" description="Polar residues" evidence="1">
    <location>
        <begin position="58"/>
        <end position="73"/>
    </location>
</feature>
<dbReference type="OrthoDB" id="6415115at2759"/>
<protein>
    <submittedName>
        <fullName evidence="2">Uncharacterized protein</fullName>
    </submittedName>
</protein>
<sequence length="73" mass="8213">MGLIFQETPFTMSLANDQQTTGTDFLSSVGLVLDVKNACWYFLDNPIHKYTFGEELDTPSTTEKMSSNTSQLR</sequence>
<feature type="region of interest" description="Disordered" evidence="1">
    <location>
        <begin position="54"/>
        <end position="73"/>
    </location>
</feature>
<comment type="caution">
    <text evidence="2">The sequence shown here is derived from an EMBL/GenBank/DDBJ whole genome shotgun (WGS) entry which is preliminary data.</text>
</comment>
<gene>
    <name evidence="2" type="ORF">NPIL_545731</name>
</gene>
<evidence type="ECO:0000313" key="2">
    <source>
        <dbReference type="EMBL" id="GFT74643.1"/>
    </source>
</evidence>
<dbReference type="EMBL" id="BMAW01070704">
    <property type="protein sequence ID" value="GFT74643.1"/>
    <property type="molecule type" value="Genomic_DNA"/>
</dbReference>
<evidence type="ECO:0000256" key="1">
    <source>
        <dbReference type="SAM" id="MobiDB-lite"/>
    </source>
</evidence>
<dbReference type="AlphaFoldDB" id="A0A8X6U4P5"/>
<accession>A0A8X6U4P5</accession>
<organism evidence="2 3">
    <name type="scientific">Nephila pilipes</name>
    <name type="common">Giant wood spider</name>
    <name type="synonym">Nephila maculata</name>
    <dbReference type="NCBI Taxonomy" id="299642"/>
    <lineage>
        <taxon>Eukaryota</taxon>
        <taxon>Metazoa</taxon>
        <taxon>Ecdysozoa</taxon>
        <taxon>Arthropoda</taxon>
        <taxon>Chelicerata</taxon>
        <taxon>Arachnida</taxon>
        <taxon>Araneae</taxon>
        <taxon>Araneomorphae</taxon>
        <taxon>Entelegynae</taxon>
        <taxon>Araneoidea</taxon>
        <taxon>Nephilidae</taxon>
        <taxon>Nephila</taxon>
    </lineage>
</organism>
<name>A0A8X6U4P5_NEPPI</name>
<proteinExistence type="predicted"/>
<keyword evidence="3" id="KW-1185">Reference proteome</keyword>
<dbReference type="Proteomes" id="UP000887013">
    <property type="component" value="Unassembled WGS sequence"/>
</dbReference>
<evidence type="ECO:0000313" key="3">
    <source>
        <dbReference type="Proteomes" id="UP000887013"/>
    </source>
</evidence>